<accession>A0A9I9E1H6</accession>
<organism evidence="5">
    <name type="scientific">Cucumis melo</name>
    <name type="common">Muskmelon</name>
    <dbReference type="NCBI Taxonomy" id="3656"/>
    <lineage>
        <taxon>Eukaryota</taxon>
        <taxon>Viridiplantae</taxon>
        <taxon>Streptophyta</taxon>
        <taxon>Embryophyta</taxon>
        <taxon>Tracheophyta</taxon>
        <taxon>Spermatophyta</taxon>
        <taxon>Magnoliopsida</taxon>
        <taxon>eudicotyledons</taxon>
        <taxon>Gunneridae</taxon>
        <taxon>Pentapetalae</taxon>
        <taxon>rosids</taxon>
        <taxon>fabids</taxon>
        <taxon>Cucurbitales</taxon>
        <taxon>Cucurbitaceae</taxon>
        <taxon>Benincaseae</taxon>
        <taxon>Cucumis</taxon>
    </lineage>
</organism>
<evidence type="ECO:0000313" key="5">
    <source>
        <dbReference type="EnsemblPlants" id="MELO3C027718.2.1"/>
    </source>
</evidence>
<dbReference type="InterPro" id="IPR030184">
    <property type="entry name" value="WAT1-related"/>
</dbReference>
<keyword evidence="2 4" id="KW-1133">Transmembrane helix</keyword>
<evidence type="ECO:0008006" key="6">
    <source>
        <dbReference type="Google" id="ProtNLM"/>
    </source>
</evidence>
<feature type="transmembrane region" description="Helical" evidence="4">
    <location>
        <begin position="17"/>
        <end position="34"/>
    </location>
</feature>
<protein>
    <recommendedName>
        <fullName evidence="6">WAT1-related protein</fullName>
    </recommendedName>
</protein>
<evidence type="ECO:0000256" key="2">
    <source>
        <dbReference type="ARBA" id="ARBA00022989"/>
    </source>
</evidence>
<feature type="transmembrane region" description="Helical" evidence="4">
    <location>
        <begin position="121"/>
        <end position="142"/>
    </location>
</feature>
<keyword evidence="3 4" id="KW-0472">Membrane</keyword>
<dbReference type="GO" id="GO:0022857">
    <property type="term" value="F:transmembrane transporter activity"/>
    <property type="evidence" value="ECO:0007669"/>
    <property type="project" value="InterPro"/>
</dbReference>
<reference evidence="5" key="1">
    <citation type="submission" date="2023-03" db="UniProtKB">
        <authorList>
            <consortium name="EnsemblPlants"/>
        </authorList>
    </citation>
    <scope>IDENTIFICATION</scope>
</reference>
<evidence type="ECO:0000256" key="4">
    <source>
        <dbReference type="SAM" id="Phobius"/>
    </source>
</evidence>
<dbReference type="GO" id="GO:0016020">
    <property type="term" value="C:membrane"/>
    <property type="evidence" value="ECO:0007669"/>
    <property type="project" value="InterPro"/>
</dbReference>
<keyword evidence="1 4" id="KW-0812">Transmembrane</keyword>
<evidence type="ECO:0000256" key="3">
    <source>
        <dbReference type="ARBA" id="ARBA00023136"/>
    </source>
</evidence>
<dbReference type="Gramene" id="MELO3C027718.2.1">
    <property type="protein sequence ID" value="MELO3C027718.2.1"/>
    <property type="gene ID" value="MELO3C027718.2"/>
</dbReference>
<dbReference type="AlphaFoldDB" id="A0A9I9E1H6"/>
<dbReference type="PANTHER" id="PTHR31218">
    <property type="entry name" value="WAT1-RELATED PROTEIN"/>
    <property type="match status" value="1"/>
</dbReference>
<sequence length="143" mass="15958">MVIQPLMLESLNDAKKPYIVAIFIQITEAGMSLLSKAAFAIGMNTYIFLFYRQVVGSLILVPLTLLLKGKEKRPLSLKQLCHVFFISLIGCDENDHHLMNWGFRITLTMNAYGVAVDHTSATLGAVAFNCLLVSTFIFAVLFR</sequence>
<proteinExistence type="predicted"/>
<dbReference type="EnsemblPlants" id="MELO3C027718.2.1">
    <property type="protein sequence ID" value="MELO3C027718.2.1"/>
    <property type="gene ID" value="MELO3C027718.2"/>
</dbReference>
<evidence type="ECO:0000256" key="1">
    <source>
        <dbReference type="ARBA" id="ARBA00022692"/>
    </source>
</evidence>
<name>A0A9I9E1H6_CUCME</name>
<feature type="transmembrane region" description="Helical" evidence="4">
    <location>
        <begin position="46"/>
        <end position="67"/>
    </location>
</feature>